<proteinExistence type="predicted"/>
<evidence type="ECO:0000256" key="5">
    <source>
        <dbReference type="ARBA" id="ARBA00023284"/>
    </source>
</evidence>
<gene>
    <name evidence="7" type="ORF">JOC77_004323</name>
</gene>
<dbReference type="InterPro" id="IPR036249">
    <property type="entry name" value="Thioredoxin-like_sf"/>
</dbReference>
<dbReference type="InterPro" id="IPR013766">
    <property type="entry name" value="Thioredoxin_domain"/>
</dbReference>
<protein>
    <submittedName>
        <fullName evidence="7">Peroxiredoxin</fullName>
    </submittedName>
</protein>
<keyword evidence="3" id="KW-0735">Signal-anchor</keyword>
<evidence type="ECO:0000256" key="2">
    <source>
        <dbReference type="ARBA" id="ARBA00022748"/>
    </source>
</evidence>
<evidence type="ECO:0000313" key="7">
    <source>
        <dbReference type="EMBL" id="MBM7694844.1"/>
    </source>
</evidence>
<evidence type="ECO:0000256" key="3">
    <source>
        <dbReference type="ARBA" id="ARBA00022968"/>
    </source>
</evidence>
<keyword evidence="2" id="KW-0201">Cytochrome c-type biogenesis</keyword>
<reference evidence="7 8" key="1">
    <citation type="submission" date="2021-01" db="EMBL/GenBank/DDBJ databases">
        <title>Genomic Encyclopedia of Type Strains, Phase IV (KMG-IV): sequencing the most valuable type-strain genomes for metagenomic binning, comparative biology and taxonomic classification.</title>
        <authorList>
            <person name="Goeker M."/>
        </authorList>
    </citation>
    <scope>NUCLEOTIDE SEQUENCE [LARGE SCALE GENOMIC DNA]</scope>
    <source>
        <strain evidence="7 8">DSM 105482</strain>
    </source>
</reference>
<dbReference type="RefSeq" id="WP_204548441.1">
    <property type="nucleotide sequence ID" value="NZ_JAFBFI010000041.1"/>
</dbReference>
<comment type="subcellular location">
    <subcellularLocation>
        <location evidence="1">Cell envelope</location>
    </subcellularLocation>
</comment>
<dbReference type="SUPFAM" id="SSF52833">
    <property type="entry name" value="Thioredoxin-like"/>
    <property type="match status" value="1"/>
</dbReference>
<dbReference type="EMBL" id="JAFBFI010000041">
    <property type="protein sequence ID" value="MBM7694844.1"/>
    <property type="molecule type" value="Genomic_DNA"/>
</dbReference>
<sequence>MAKKQRLAMRTIILLILAAALVYALYANLTKANQDKVEKNSEAPNFVLTDIDGTKHKLSDYKGQGVVLNFWGTWCKPCEKEMPYMNSQYKEFKDKGVQILAVNVGESNYSVEQFVDKYALDFPVLIDRKSEVQNAYKVDPLPVTFLINKEGKVIDQMTGSLTEAEIRSFMNRIKP</sequence>
<name>A0ABS2QQ30_9BACI</name>
<evidence type="ECO:0000313" key="8">
    <source>
        <dbReference type="Proteomes" id="UP000823486"/>
    </source>
</evidence>
<dbReference type="NCBIfam" id="NF002854">
    <property type="entry name" value="PRK03147.1"/>
    <property type="match status" value="1"/>
</dbReference>
<dbReference type="PROSITE" id="PS51352">
    <property type="entry name" value="THIOREDOXIN_2"/>
    <property type="match status" value="1"/>
</dbReference>
<evidence type="ECO:0000256" key="1">
    <source>
        <dbReference type="ARBA" id="ARBA00004196"/>
    </source>
</evidence>
<keyword evidence="3" id="KW-0812">Transmembrane</keyword>
<feature type="domain" description="Thioredoxin" evidence="6">
    <location>
        <begin position="37"/>
        <end position="175"/>
    </location>
</feature>
<dbReference type="CDD" id="cd02966">
    <property type="entry name" value="TlpA_like_family"/>
    <property type="match status" value="1"/>
</dbReference>
<accession>A0ABS2QQ30</accession>
<evidence type="ECO:0000256" key="4">
    <source>
        <dbReference type="ARBA" id="ARBA00023157"/>
    </source>
</evidence>
<keyword evidence="4" id="KW-1015">Disulfide bond</keyword>
<organism evidence="7 8">
    <name type="scientific">Peribacillus deserti</name>
    <dbReference type="NCBI Taxonomy" id="673318"/>
    <lineage>
        <taxon>Bacteria</taxon>
        <taxon>Bacillati</taxon>
        <taxon>Bacillota</taxon>
        <taxon>Bacilli</taxon>
        <taxon>Bacillales</taxon>
        <taxon>Bacillaceae</taxon>
        <taxon>Peribacillus</taxon>
    </lineage>
</organism>
<evidence type="ECO:0000259" key="6">
    <source>
        <dbReference type="PROSITE" id="PS51352"/>
    </source>
</evidence>
<comment type="caution">
    <text evidence="7">The sequence shown here is derived from an EMBL/GenBank/DDBJ whole genome shotgun (WGS) entry which is preliminary data.</text>
</comment>
<keyword evidence="5" id="KW-0676">Redox-active center</keyword>
<dbReference type="PANTHER" id="PTHR42852">
    <property type="entry name" value="THIOL:DISULFIDE INTERCHANGE PROTEIN DSBE"/>
    <property type="match status" value="1"/>
</dbReference>
<dbReference type="InterPro" id="IPR000866">
    <property type="entry name" value="AhpC/TSA"/>
</dbReference>
<dbReference type="Pfam" id="PF00578">
    <property type="entry name" value="AhpC-TSA"/>
    <property type="match status" value="1"/>
</dbReference>
<dbReference type="Gene3D" id="3.40.30.10">
    <property type="entry name" value="Glutaredoxin"/>
    <property type="match status" value="1"/>
</dbReference>
<dbReference type="InterPro" id="IPR050553">
    <property type="entry name" value="Thioredoxin_ResA/DsbE_sf"/>
</dbReference>
<dbReference type="Proteomes" id="UP000823486">
    <property type="component" value="Unassembled WGS sequence"/>
</dbReference>
<dbReference type="PANTHER" id="PTHR42852:SF6">
    <property type="entry name" value="THIOL:DISULFIDE INTERCHANGE PROTEIN DSBE"/>
    <property type="match status" value="1"/>
</dbReference>
<keyword evidence="8" id="KW-1185">Reference proteome</keyword>